<dbReference type="Pfam" id="PF14104">
    <property type="entry name" value="DUF4277"/>
    <property type="match status" value="1"/>
</dbReference>
<name>K6ZF89_9ALTE</name>
<reference evidence="3" key="1">
    <citation type="journal article" date="2014" name="Environ. Microbiol.">
        <title>Comparative genomics of the marine bacterial genus Glaciecola reveals the high degree of genomic diversity and genomic characteristic for cold adaptation.</title>
        <authorList>
            <person name="Qin Q.L."/>
            <person name="Xie B.B."/>
            <person name="Yu Y."/>
            <person name="Shu Y.L."/>
            <person name="Rong J.C."/>
            <person name="Zhang Y.J."/>
            <person name="Zhao D.L."/>
            <person name="Chen X.L."/>
            <person name="Zhang X.Y."/>
            <person name="Chen B."/>
            <person name="Zhou B.C."/>
            <person name="Zhang Y.Z."/>
        </authorList>
    </citation>
    <scope>NUCLEOTIDE SEQUENCE [LARGE SCALE GENOMIC DNA]</scope>
    <source>
        <strain evidence="3">ACAM 615</strain>
    </source>
</reference>
<dbReference type="STRING" id="1121922.GCA_000428905_01930"/>
<dbReference type="InterPro" id="IPR025457">
    <property type="entry name" value="DUF4277"/>
</dbReference>
<dbReference type="OrthoDB" id="5654337at2"/>
<dbReference type="Proteomes" id="UP000006251">
    <property type="component" value="Unassembled WGS sequence"/>
</dbReference>
<protein>
    <recommendedName>
        <fullName evidence="1">DUF4277 domain-containing protein</fullName>
    </recommendedName>
</protein>
<feature type="domain" description="DUF4277" evidence="1">
    <location>
        <begin position="4"/>
        <end position="61"/>
    </location>
</feature>
<evidence type="ECO:0000313" key="3">
    <source>
        <dbReference type="Proteomes" id="UP000006251"/>
    </source>
</evidence>
<comment type="caution">
    <text evidence="2">The sequence shown here is derived from an EMBL/GenBank/DDBJ whole genome shotgun (WGS) entry which is preliminary data.</text>
</comment>
<sequence length="62" mass="6857">MTIRIKRLDHYGIVAGVLDDLNIVSLPDKHLLQDDKQEIHPGEAIKGTIMNGLGFFKSTLVA</sequence>
<dbReference type="EMBL" id="BAEQ01000039">
    <property type="protein sequence ID" value="GAC29017.1"/>
    <property type="molecule type" value="Genomic_DNA"/>
</dbReference>
<evidence type="ECO:0000313" key="2">
    <source>
        <dbReference type="EMBL" id="GAC29017.1"/>
    </source>
</evidence>
<dbReference type="AlphaFoldDB" id="K6ZF89"/>
<gene>
    <name evidence="2" type="ORF">GPAL_2156</name>
</gene>
<keyword evidence="3" id="KW-1185">Reference proteome</keyword>
<organism evidence="2 3">
    <name type="scientific">Brumicola pallidula DSM 14239 = ACAM 615</name>
    <dbReference type="NCBI Taxonomy" id="1121922"/>
    <lineage>
        <taxon>Bacteria</taxon>
        <taxon>Pseudomonadati</taxon>
        <taxon>Pseudomonadota</taxon>
        <taxon>Gammaproteobacteria</taxon>
        <taxon>Alteromonadales</taxon>
        <taxon>Alteromonadaceae</taxon>
        <taxon>Brumicola</taxon>
    </lineage>
</organism>
<evidence type="ECO:0000259" key="1">
    <source>
        <dbReference type="Pfam" id="PF14104"/>
    </source>
</evidence>
<accession>K6ZF89</accession>
<proteinExistence type="predicted"/>